<gene>
    <name evidence="2" type="ORF">CINC_LOCUS10150</name>
</gene>
<reference evidence="2" key="1">
    <citation type="submission" date="2021-12" db="EMBL/GenBank/DDBJ databases">
        <authorList>
            <person name="King R."/>
        </authorList>
    </citation>
    <scope>NUCLEOTIDE SEQUENCE</scope>
</reference>
<sequence>MRTLIRLPASARQRPPAPPGTTELWFFSSLANKLDAAVKKGGMCRRFNDAFQVWLTPSVPRFQISLIARPARPSRYVQRPAPGGSDPLRAAAARSRDAGDAPTRRTAAIMPNGCAKQTWFPTFPYNNG</sequence>
<proteinExistence type="predicted"/>
<feature type="compositionally biased region" description="Basic and acidic residues" evidence="1">
    <location>
        <begin position="94"/>
        <end position="103"/>
    </location>
</feature>
<organism evidence="2 3">
    <name type="scientific">Chrysodeixis includens</name>
    <name type="common">Soybean looper</name>
    <name type="synonym">Pseudoplusia includens</name>
    <dbReference type="NCBI Taxonomy" id="689277"/>
    <lineage>
        <taxon>Eukaryota</taxon>
        <taxon>Metazoa</taxon>
        <taxon>Ecdysozoa</taxon>
        <taxon>Arthropoda</taxon>
        <taxon>Hexapoda</taxon>
        <taxon>Insecta</taxon>
        <taxon>Pterygota</taxon>
        <taxon>Neoptera</taxon>
        <taxon>Endopterygota</taxon>
        <taxon>Lepidoptera</taxon>
        <taxon>Glossata</taxon>
        <taxon>Ditrysia</taxon>
        <taxon>Noctuoidea</taxon>
        <taxon>Noctuidae</taxon>
        <taxon>Plusiinae</taxon>
        <taxon>Chrysodeixis</taxon>
    </lineage>
</organism>
<feature type="region of interest" description="Disordered" evidence="1">
    <location>
        <begin position="75"/>
        <end position="105"/>
    </location>
</feature>
<dbReference type="EMBL" id="LR824007">
    <property type="protein sequence ID" value="CAD0195853.1"/>
    <property type="molecule type" value="Genomic_DNA"/>
</dbReference>
<dbReference type="AlphaFoldDB" id="A0A9N8PYP9"/>
<protein>
    <submittedName>
        <fullName evidence="2">Uncharacterized protein</fullName>
    </submittedName>
</protein>
<evidence type="ECO:0000313" key="3">
    <source>
        <dbReference type="Proteomes" id="UP001154114"/>
    </source>
</evidence>
<evidence type="ECO:0000313" key="2">
    <source>
        <dbReference type="EMBL" id="CAD0195853.1"/>
    </source>
</evidence>
<accession>A0A9N8PYP9</accession>
<evidence type="ECO:0000256" key="1">
    <source>
        <dbReference type="SAM" id="MobiDB-lite"/>
    </source>
</evidence>
<name>A0A9N8PYP9_CHRIL</name>
<dbReference type="Proteomes" id="UP001154114">
    <property type="component" value="Chromosome 4"/>
</dbReference>
<keyword evidence="3" id="KW-1185">Reference proteome</keyword>